<feature type="region of interest" description="Disordered" evidence="1">
    <location>
        <begin position="27"/>
        <end position="107"/>
    </location>
</feature>
<evidence type="ECO:0000313" key="2">
    <source>
        <dbReference type="Proteomes" id="UP000050741"/>
    </source>
</evidence>
<dbReference type="WBParaSite" id="GPLIN_001124200">
    <property type="protein sequence ID" value="GPLIN_001124200"/>
    <property type="gene ID" value="GPLIN_001124200"/>
</dbReference>
<reference evidence="3" key="3">
    <citation type="submission" date="2016-06" db="UniProtKB">
        <authorList>
            <consortium name="WormBaseParasite"/>
        </authorList>
    </citation>
    <scope>IDENTIFICATION</scope>
</reference>
<proteinExistence type="predicted"/>
<keyword evidence="2" id="KW-1185">Reference proteome</keyword>
<accession>A0A183CED8</accession>
<dbReference type="AlphaFoldDB" id="A0A183CED8"/>
<organism evidence="2 3">
    <name type="scientific">Globodera pallida</name>
    <name type="common">Potato cyst nematode worm</name>
    <name type="synonym">Heterodera pallida</name>
    <dbReference type="NCBI Taxonomy" id="36090"/>
    <lineage>
        <taxon>Eukaryota</taxon>
        <taxon>Metazoa</taxon>
        <taxon>Ecdysozoa</taxon>
        <taxon>Nematoda</taxon>
        <taxon>Chromadorea</taxon>
        <taxon>Rhabditida</taxon>
        <taxon>Tylenchina</taxon>
        <taxon>Tylenchomorpha</taxon>
        <taxon>Tylenchoidea</taxon>
        <taxon>Heteroderidae</taxon>
        <taxon>Heteroderinae</taxon>
        <taxon>Globodera</taxon>
    </lineage>
</organism>
<reference evidence="2" key="2">
    <citation type="submission" date="2014-05" db="EMBL/GenBank/DDBJ databases">
        <title>The genome and life-stage specific transcriptomes of Globodera pallida elucidate key aspects of plant parasitism by a cyst nematode.</title>
        <authorList>
            <person name="Cotton J.A."/>
            <person name="Lilley C.J."/>
            <person name="Jones L.M."/>
            <person name="Kikuchi T."/>
            <person name="Reid A.J."/>
            <person name="Thorpe P."/>
            <person name="Tsai I.J."/>
            <person name="Beasley H."/>
            <person name="Blok V."/>
            <person name="Cock P.J.A."/>
            <person name="Van den Akker S.E."/>
            <person name="Holroyd N."/>
            <person name="Hunt M."/>
            <person name="Mantelin S."/>
            <person name="Naghra H."/>
            <person name="Pain A."/>
            <person name="Palomares-Rius J.E."/>
            <person name="Zarowiecki M."/>
            <person name="Berriman M."/>
            <person name="Jones J.T."/>
            <person name="Urwin P.E."/>
        </authorList>
    </citation>
    <scope>NUCLEOTIDE SEQUENCE [LARGE SCALE GENOMIC DNA]</scope>
    <source>
        <strain evidence="2">Lindley</strain>
    </source>
</reference>
<protein>
    <submittedName>
        <fullName evidence="3">Uncharacterized protein</fullName>
    </submittedName>
</protein>
<evidence type="ECO:0000256" key="1">
    <source>
        <dbReference type="SAM" id="MobiDB-lite"/>
    </source>
</evidence>
<reference evidence="2" key="1">
    <citation type="submission" date="2013-12" db="EMBL/GenBank/DDBJ databases">
        <authorList>
            <person name="Aslett M."/>
        </authorList>
    </citation>
    <scope>NUCLEOTIDE SEQUENCE [LARGE SCALE GENOMIC DNA]</scope>
    <source>
        <strain evidence="2">Lindley</strain>
    </source>
</reference>
<name>A0A183CED8_GLOPA</name>
<dbReference type="Proteomes" id="UP000050741">
    <property type="component" value="Unassembled WGS sequence"/>
</dbReference>
<evidence type="ECO:0000313" key="3">
    <source>
        <dbReference type="WBParaSite" id="GPLIN_001124200"/>
    </source>
</evidence>
<sequence>MQNFGQIEGQELGLDELKCAGAHFGRNEFKLGDGAGSSGSGNRFRNRNRGTAKNLEPILEPVPGTAKIRNRFGTGTAEPPKSGTALEPEPRNREELGTASEPVPEPA</sequence>